<dbReference type="OrthoDB" id="412914at2759"/>
<dbReference type="Gene3D" id="2.60.120.380">
    <property type="match status" value="1"/>
</dbReference>
<dbReference type="AlphaFoldDB" id="L1IAC8"/>
<accession>L1IAC8</accession>
<dbReference type="PROSITE" id="PS51820">
    <property type="entry name" value="PA14"/>
    <property type="match status" value="1"/>
</dbReference>
<dbReference type="EMBL" id="JH993152">
    <property type="protein sequence ID" value="EKX33188.1"/>
    <property type="molecule type" value="Genomic_DNA"/>
</dbReference>
<dbReference type="PaxDb" id="55529-EKX33188"/>
<feature type="region of interest" description="Disordered" evidence="1">
    <location>
        <begin position="179"/>
        <end position="201"/>
    </location>
</feature>
<reference evidence="4" key="3">
    <citation type="submission" date="2016-03" db="UniProtKB">
        <authorList>
            <consortium name="EnsemblProtists"/>
        </authorList>
    </citation>
    <scope>IDENTIFICATION</scope>
</reference>
<protein>
    <recommendedName>
        <fullName evidence="2">PA14 domain-containing protein</fullName>
    </recommendedName>
</protein>
<dbReference type="SUPFAM" id="SSF56988">
    <property type="entry name" value="Anthrax protective antigen"/>
    <property type="match status" value="1"/>
</dbReference>
<dbReference type="GeneID" id="17289916"/>
<dbReference type="InterPro" id="IPR037524">
    <property type="entry name" value="PA14/GLEYA"/>
</dbReference>
<dbReference type="Pfam" id="PF07691">
    <property type="entry name" value="PA14"/>
    <property type="match status" value="1"/>
</dbReference>
<reference evidence="5" key="2">
    <citation type="submission" date="2012-11" db="EMBL/GenBank/DDBJ databases">
        <authorList>
            <person name="Kuo A."/>
            <person name="Curtis B.A."/>
            <person name="Tanifuji G."/>
            <person name="Burki F."/>
            <person name="Gruber A."/>
            <person name="Irimia M."/>
            <person name="Maruyama S."/>
            <person name="Arias M.C."/>
            <person name="Ball S.G."/>
            <person name="Gile G.H."/>
            <person name="Hirakawa Y."/>
            <person name="Hopkins J.F."/>
            <person name="Rensing S.A."/>
            <person name="Schmutz J."/>
            <person name="Symeonidi A."/>
            <person name="Elias M."/>
            <person name="Eveleigh R.J."/>
            <person name="Herman E.K."/>
            <person name="Klute M.J."/>
            <person name="Nakayama T."/>
            <person name="Obornik M."/>
            <person name="Reyes-Prieto A."/>
            <person name="Armbrust E.V."/>
            <person name="Aves S.J."/>
            <person name="Beiko R.G."/>
            <person name="Coutinho P."/>
            <person name="Dacks J.B."/>
            <person name="Durnford D.G."/>
            <person name="Fast N.M."/>
            <person name="Green B.R."/>
            <person name="Grisdale C."/>
            <person name="Hempe F."/>
            <person name="Henrissat B."/>
            <person name="Hoppner M.P."/>
            <person name="Ishida K.-I."/>
            <person name="Kim E."/>
            <person name="Koreny L."/>
            <person name="Kroth P.G."/>
            <person name="Liu Y."/>
            <person name="Malik S.-B."/>
            <person name="Maier U.G."/>
            <person name="McRose D."/>
            <person name="Mock T."/>
            <person name="Neilson J.A."/>
            <person name="Onodera N.T."/>
            <person name="Poole A.M."/>
            <person name="Pritham E.J."/>
            <person name="Richards T.A."/>
            <person name="Rocap G."/>
            <person name="Roy S.W."/>
            <person name="Sarai C."/>
            <person name="Schaack S."/>
            <person name="Shirato S."/>
            <person name="Slamovits C.H."/>
            <person name="Spencer D.F."/>
            <person name="Suzuki S."/>
            <person name="Worden A.Z."/>
            <person name="Zauner S."/>
            <person name="Barry K."/>
            <person name="Bell C."/>
            <person name="Bharti A.K."/>
            <person name="Crow J.A."/>
            <person name="Grimwood J."/>
            <person name="Kramer R."/>
            <person name="Lindquist E."/>
            <person name="Lucas S."/>
            <person name="Salamov A."/>
            <person name="McFadden G.I."/>
            <person name="Lane C.E."/>
            <person name="Keeling P.J."/>
            <person name="Gray M.W."/>
            <person name="Grigoriev I.V."/>
            <person name="Archibald J.M."/>
        </authorList>
    </citation>
    <scope>NUCLEOTIDE SEQUENCE</scope>
    <source>
        <strain evidence="5">CCMP2712</strain>
    </source>
</reference>
<dbReference type="HOGENOM" id="CLU_1362653_0_0_1"/>
<dbReference type="EnsemblProtists" id="EKX33188">
    <property type="protein sequence ID" value="EKX33188"/>
    <property type="gene ID" value="GUITHDRAFT_156129"/>
</dbReference>
<organism evidence="3">
    <name type="scientific">Guillardia theta (strain CCMP2712)</name>
    <name type="common">Cryptophyte</name>
    <dbReference type="NCBI Taxonomy" id="905079"/>
    <lineage>
        <taxon>Eukaryota</taxon>
        <taxon>Cryptophyceae</taxon>
        <taxon>Pyrenomonadales</taxon>
        <taxon>Geminigeraceae</taxon>
        <taxon>Guillardia</taxon>
    </lineage>
</organism>
<sequence length="201" mass="22540">MEVATYYGPDTYGQEVRLPSVSRKKVPPVPKASDWKVRVYSTSYSPFQRVPDVSHMNFVGQASVKYICFRSLNEIRRIVPNTPGSKYAWQIYGKVRVRHGGDYSFCTESDDGSKIYLEKKLIVDNDGLHGALKRCGRVHLNPGLHDLVLVGFQNYGGIYQDLTYSGPDTGNHEIYVKSESSSNAPSNVNGKEGEFGTWPPR</sequence>
<name>L1IAC8_GUITC</name>
<proteinExistence type="predicted"/>
<dbReference type="Proteomes" id="UP000011087">
    <property type="component" value="Unassembled WGS sequence"/>
</dbReference>
<dbReference type="KEGG" id="gtt:GUITHDRAFT_156129"/>
<dbReference type="InterPro" id="IPR011658">
    <property type="entry name" value="PA14_dom"/>
</dbReference>
<evidence type="ECO:0000313" key="5">
    <source>
        <dbReference type="Proteomes" id="UP000011087"/>
    </source>
</evidence>
<evidence type="ECO:0000313" key="3">
    <source>
        <dbReference type="EMBL" id="EKX33188.1"/>
    </source>
</evidence>
<evidence type="ECO:0000313" key="4">
    <source>
        <dbReference type="EnsemblProtists" id="EKX33188"/>
    </source>
</evidence>
<feature type="compositionally biased region" description="Polar residues" evidence="1">
    <location>
        <begin position="179"/>
        <end position="189"/>
    </location>
</feature>
<dbReference type="RefSeq" id="XP_005820168.1">
    <property type="nucleotide sequence ID" value="XM_005820111.1"/>
</dbReference>
<gene>
    <name evidence="3" type="ORF">GUITHDRAFT_156129</name>
</gene>
<evidence type="ECO:0000256" key="1">
    <source>
        <dbReference type="SAM" id="MobiDB-lite"/>
    </source>
</evidence>
<evidence type="ECO:0000259" key="2">
    <source>
        <dbReference type="PROSITE" id="PS51820"/>
    </source>
</evidence>
<reference evidence="3 5" key="1">
    <citation type="journal article" date="2012" name="Nature">
        <title>Algal genomes reveal evolutionary mosaicism and the fate of nucleomorphs.</title>
        <authorList>
            <consortium name="DOE Joint Genome Institute"/>
            <person name="Curtis B.A."/>
            <person name="Tanifuji G."/>
            <person name="Burki F."/>
            <person name="Gruber A."/>
            <person name="Irimia M."/>
            <person name="Maruyama S."/>
            <person name="Arias M.C."/>
            <person name="Ball S.G."/>
            <person name="Gile G.H."/>
            <person name="Hirakawa Y."/>
            <person name="Hopkins J.F."/>
            <person name="Kuo A."/>
            <person name="Rensing S.A."/>
            <person name="Schmutz J."/>
            <person name="Symeonidi A."/>
            <person name="Elias M."/>
            <person name="Eveleigh R.J."/>
            <person name="Herman E.K."/>
            <person name="Klute M.J."/>
            <person name="Nakayama T."/>
            <person name="Obornik M."/>
            <person name="Reyes-Prieto A."/>
            <person name="Armbrust E.V."/>
            <person name="Aves S.J."/>
            <person name="Beiko R.G."/>
            <person name="Coutinho P."/>
            <person name="Dacks J.B."/>
            <person name="Durnford D.G."/>
            <person name="Fast N.M."/>
            <person name="Green B.R."/>
            <person name="Grisdale C.J."/>
            <person name="Hempel F."/>
            <person name="Henrissat B."/>
            <person name="Hoppner M.P."/>
            <person name="Ishida K."/>
            <person name="Kim E."/>
            <person name="Koreny L."/>
            <person name="Kroth P.G."/>
            <person name="Liu Y."/>
            <person name="Malik S.B."/>
            <person name="Maier U.G."/>
            <person name="McRose D."/>
            <person name="Mock T."/>
            <person name="Neilson J.A."/>
            <person name="Onodera N.T."/>
            <person name="Poole A.M."/>
            <person name="Pritham E.J."/>
            <person name="Richards T.A."/>
            <person name="Rocap G."/>
            <person name="Roy S.W."/>
            <person name="Sarai C."/>
            <person name="Schaack S."/>
            <person name="Shirato S."/>
            <person name="Slamovits C.H."/>
            <person name="Spencer D.F."/>
            <person name="Suzuki S."/>
            <person name="Worden A.Z."/>
            <person name="Zauner S."/>
            <person name="Barry K."/>
            <person name="Bell C."/>
            <person name="Bharti A.K."/>
            <person name="Crow J.A."/>
            <person name="Grimwood J."/>
            <person name="Kramer R."/>
            <person name="Lindquist E."/>
            <person name="Lucas S."/>
            <person name="Salamov A."/>
            <person name="McFadden G.I."/>
            <person name="Lane C.E."/>
            <person name="Keeling P.J."/>
            <person name="Gray M.W."/>
            <person name="Grigoriev I.V."/>
            <person name="Archibald J.M."/>
        </authorList>
    </citation>
    <scope>NUCLEOTIDE SEQUENCE</scope>
    <source>
        <strain evidence="3 5">CCMP2712</strain>
    </source>
</reference>
<keyword evidence="5" id="KW-1185">Reference proteome</keyword>
<feature type="domain" description="PA14" evidence="2">
    <location>
        <begin position="30"/>
        <end position="179"/>
    </location>
</feature>